<reference evidence="2" key="3">
    <citation type="submission" date="2022-01" db="UniProtKB">
        <authorList>
            <consortium name="EnsemblPlants"/>
        </authorList>
    </citation>
    <scope>IDENTIFICATION</scope>
    <source>
        <strain evidence="2">subsp. vulgare</strain>
    </source>
</reference>
<dbReference type="PANTHER" id="PTHR33127">
    <property type="entry name" value="TRANSMEMBRANE PROTEIN"/>
    <property type="match status" value="1"/>
</dbReference>
<feature type="domain" description="KIB1-4 beta-propeller" evidence="1">
    <location>
        <begin position="35"/>
        <end position="281"/>
    </location>
</feature>
<reference evidence="2" key="2">
    <citation type="submission" date="2020-10" db="EMBL/GenBank/DDBJ databases">
        <authorList>
            <person name="Scholz U."/>
            <person name="Mascher M."/>
            <person name="Fiebig A."/>
        </authorList>
    </citation>
    <scope>NUCLEOTIDE SEQUENCE [LARGE SCALE GENOMIC DNA]</scope>
    <source>
        <strain evidence="2">cv. Morex</strain>
    </source>
</reference>
<dbReference type="AlphaFoldDB" id="A0A8I6WA38"/>
<evidence type="ECO:0000259" key="1">
    <source>
        <dbReference type="Pfam" id="PF03478"/>
    </source>
</evidence>
<reference evidence="3" key="1">
    <citation type="journal article" date="2012" name="Nature">
        <title>A physical, genetic and functional sequence assembly of the barley genome.</title>
        <authorList>
            <consortium name="The International Barley Genome Sequencing Consortium"/>
            <person name="Mayer K.F."/>
            <person name="Waugh R."/>
            <person name="Brown J.W."/>
            <person name="Schulman A."/>
            <person name="Langridge P."/>
            <person name="Platzer M."/>
            <person name="Fincher G.B."/>
            <person name="Muehlbauer G.J."/>
            <person name="Sato K."/>
            <person name="Close T.J."/>
            <person name="Wise R.P."/>
            <person name="Stein N."/>
        </authorList>
    </citation>
    <scope>NUCLEOTIDE SEQUENCE [LARGE SCALE GENOMIC DNA]</scope>
    <source>
        <strain evidence="3">cv. Morex</strain>
    </source>
</reference>
<dbReference type="PANTHER" id="PTHR33127:SF90">
    <property type="entry name" value="F-BOX DOMAIN-CONTAINING PROTEIN"/>
    <property type="match status" value="1"/>
</dbReference>
<proteinExistence type="predicted"/>
<feature type="domain" description="KIB1-4 beta-propeller" evidence="1">
    <location>
        <begin position="423"/>
        <end position="653"/>
    </location>
</feature>
<accession>A0A8I6WA38</accession>
<dbReference type="Pfam" id="PF03478">
    <property type="entry name" value="Beta-prop_KIB1-4"/>
    <property type="match status" value="2"/>
</dbReference>
<dbReference type="Gramene" id="HORVU.MOREX.r3.2HG0110040.1">
    <property type="protein sequence ID" value="HORVU.MOREX.r3.2HG0110040.1"/>
    <property type="gene ID" value="HORVU.MOREX.r3.2HG0110040"/>
</dbReference>
<protein>
    <recommendedName>
        <fullName evidence="1">KIB1-4 beta-propeller domain-containing protein</fullName>
    </recommendedName>
</protein>
<evidence type="ECO:0000313" key="3">
    <source>
        <dbReference type="Proteomes" id="UP000011116"/>
    </source>
</evidence>
<dbReference type="InterPro" id="IPR005174">
    <property type="entry name" value="KIB1-4_b-propeller"/>
</dbReference>
<dbReference type="EnsemblPlants" id="HORVU.MOREX.r3.2HG0110040.1">
    <property type="protein sequence ID" value="HORVU.MOREX.r3.2HG0110040.1"/>
    <property type="gene ID" value="HORVU.MOREX.r3.2HG0110040"/>
</dbReference>
<organism evidence="2 3">
    <name type="scientific">Hordeum vulgare subsp. vulgare</name>
    <name type="common">Domesticated barley</name>
    <dbReference type="NCBI Taxonomy" id="112509"/>
    <lineage>
        <taxon>Eukaryota</taxon>
        <taxon>Viridiplantae</taxon>
        <taxon>Streptophyta</taxon>
        <taxon>Embryophyta</taxon>
        <taxon>Tracheophyta</taxon>
        <taxon>Spermatophyta</taxon>
        <taxon>Magnoliopsida</taxon>
        <taxon>Liliopsida</taxon>
        <taxon>Poales</taxon>
        <taxon>Poaceae</taxon>
        <taxon>BOP clade</taxon>
        <taxon>Pooideae</taxon>
        <taxon>Triticodae</taxon>
        <taxon>Triticeae</taxon>
        <taxon>Hordeinae</taxon>
        <taxon>Hordeum</taxon>
    </lineage>
</organism>
<evidence type="ECO:0000313" key="2">
    <source>
        <dbReference type="EnsemblPlants" id="HORVU.MOREX.r3.2HG0110040.1"/>
    </source>
</evidence>
<keyword evidence="3" id="KW-1185">Reference proteome</keyword>
<name>A0A8I6WA38_HORVV</name>
<dbReference type="Proteomes" id="UP000011116">
    <property type="component" value="Chromosome 2H"/>
</dbReference>
<sequence>MAKAQQPPWVVQFNGTSKPVLVAPLDGCRRSDETPDMPVLQGKRCLGVDGGWSLMLDEVTNGCSLVSIADDDASPSSPTVIALPPFPEEVPKQLLFSCALSSQTPPNCTVVLSFFTGMTSLIHCRPGDPGWSRLPVDLPEEGDEFDGPITADRQGKVYATTMVSLVAADASSPTLAVERTDMWHPPSCPAHAGYKCYPVACPSGDLFLVRCCNFGYPSEVVDLKVFQWNRDENAWETVETIGDRTFFVGMFSFAVPSASEAGTQPNCIHMLHRDCGESGVYTMSLDNMTIMLSVVEGCGDDQLFWALPTSFGLKAARSIDIPADVSNEVIQRRTAHCRREEEQEGTAASQEERQWGELDTDLLQLLVSKMSLSDRIHINVVCKQWNSNNSPIQDAKVSPLLMRIRSTGRTKEDSLEIFDPVSDKKYIIRVDIPVSGLKSRTSHLLHFTKNGWVIMSRGGDHMFFLVNPFKNCSDGGHVIALPPLDVLGLKGLSFSSVPGSSDFVVLAAGSTPSGKVVIVNTWRMGDEEWKEECLSDDDAPFFMASHSPVFLDGVFYFLDINGRLGVVDPNEDEMEFRVLKKPDQPIRGSDEVHLRERECNYLVEWKGELIAIFRKNANGSVRMFKLDRSQMLWTELQGIDDATVFWDRCNALVAVPPAGEDLCNKMILPNYKETEGGGRTHAFYSFQEQCYYPSFCVKEPMNAIWFQPNLDVFTVTRH</sequence>